<evidence type="ECO:0000256" key="4">
    <source>
        <dbReference type="ARBA" id="ARBA00022475"/>
    </source>
</evidence>
<dbReference type="SUPFAM" id="SSF74653">
    <property type="entry name" value="TolA/TonB C-terminal domain"/>
    <property type="match status" value="1"/>
</dbReference>
<evidence type="ECO:0000256" key="7">
    <source>
        <dbReference type="ARBA" id="ARBA00022927"/>
    </source>
</evidence>
<accession>A0ABX0ABF2</accession>
<feature type="domain" description="TonB C-terminal" evidence="10">
    <location>
        <begin position="37"/>
        <end position="133"/>
    </location>
</feature>
<evidence type="ECO:0000313" key="12">
    <source>
        <dbReference type="Proteomes" id="UP001429354"/>
    </source>
</evidence>
<dbReference type="PROSITE" id="PS52015">
    <property type="entry name" value="TONB_CTD"/>
    <property type="match status" value="1"/>
</dbReference>
<dbReference type="InterPro" id="IPR051045">
    <property type="entry name" value="TonB-dependent_transducer"/>
</dbReference>
<dbReference type="Gene3D" id="3.30.1150.10">
    <property type="match status" value="1"/>
</dbReference>
<comment type="caution">
    <text evidence="11">The sequence shown here is derived from an EMBL/GenBank/DDBJ whole genome shotgun (WGS) entry which is preliminary data.</text>
</comment>
<dbReference type="Proteomes" id="UP001429354">
    <property type="component" value="Unassembled WGS sequence"/>
</dbReference>
<evidence type="ECO:0000256" key="1">
    <source>
        <dbReference type="ARBA" id="ARBA00004383"/>
    </source>
</evidence>
<dbReference type="NCBIfam" id="TIGR01352">
    <property type="entry name" value="tonB_Cterm"/>
    <property type="match status" value="1"/>
</dbReference>
<evidence type="ECO:0000256" key="8">
    <source>
        <dbReference type="ARBA" id="ARBA00022989"/>
    </source>
</evidence>
<dbReference type="Pfam" id="PF03544">
    <property type="entry name" value="TonB_C"/>
    <property type="match status" value="1"/>
</dbReference>
<keyword evidence="5" id="KW-0997">Cell inner membrane</keyword>
<gene>
    <name evidence="11" type="ORF">DT603_01390</name>
</gene>
<organism evidence="11 12">
    <name type="scientific">Pseudoxanthomonas gei</name>
    <dbReference type="NCBI Taxonomy" id="1383030"/>
    <lineage>
        <taxon>Bacteria</taxon>
        <taxon>Pseudomonadati</taxon>
        <taxon>Pseudomonadota</taxon>
        <taxon>Gammaproteobacteria</taxon>
        <taxon>Lysobacterales</taxon>
        <taxon>Lysobacteraceae</taxon>
        <taxon>Pseudoxanthomonas</taxon>
    </lineage>
</organism>
<dbReference type="PANTHER" id="PTHR33446:SF2">
    <property type="entry name" value="PROTEIN TONB"/>
    <property type="match status" value="1"/>
</dbReference>
<keyword evidence="8" id="KW-1133">Transmembrane helix</keyword>
<evidence type="ECO:0000256" key="3">
    <source>
        <dbReference type="ARBA" id="ARBA00022448"/>
    </source>
</evidence>
<sequence>MDKLASHFSLSRPAAVALSALVLVTACGKSEPEAAYIPSTMVAAVQTPKPEYPMELLCAGIGGVSTLKVLVGVEGKPVEVVLIGSSGQSALDAAAEKVVPTWIFEAATRNGQPVSQSIQVPVKFTPPAERPNECFKLDERR</sequence>
<keyword evidence="12" id="KW-1185">Reference proteome</keyword>
<comment type="similarity">
    <text evidence="2">Belongs to the TonB family.</text>
</comment>
<dbReference type="PANTHER" id="PTHR33446">
    <property type="entry name" value="PROTEIN TONB-RELATED"/>
    <property type="match status" value="1"/>
</dbReference>
<dbReference type="InterPro" id="IPR037682">
    <property type="entry name" value="TonB_C"/>
</dbReference>
<protein>
    <submittedName>
        <fullName evidence="11">Energy transducer TonB</fullName>
    </submittedName>
</protein>
<evidence type="ECO:0000256" key="6">
    <source>
        <dbReference type="ARBA" id="ARBA00022692"/>
    </source>
</evidence>
<name>A0ABX0ABF2_9GAMM</name>
<keyword evidence="9" id="KW-0472">Membrane</keyword>
<keyword evidence="3" id="KW-0813">Transport</keyword>
<keyword evidence="6" id="KW-0812">Transmembrane</keyword>
<keyword evidence="7" id="KW-0653">Protein transport</keyword>
<evidence type="ECO:0000256" key="5">
    <source>
        <dbReference type="ARBA" id="ARBA00022519"/>
    </source>
</evidence>
<evidence type="ECO:0000256" key="2">
    <source>
        <dbReference type="ARBA" id="ARBA00006555"/>
    </source>
</evidence>
<evidence type="ECO:0000259" key="10">
    <source>
        <dbReference type="PROSITE" id="PS52015"/>
    </source>
</evidence>
<proteinExistence type="inferred from homology"/>
<dbReference type="InterPro" id="IPR006260">
    <property type="entry name" value="TonB/TolA_C"/>
</dbReference>
<evidence type="ECO:0000256" key="9">
    <source>
        <dbReference type="ARBA" id="ARBA00023136"/>
    </source>
</evidence>
<comment type="subcellular location">
    <subcellularLocation>
        <location evidence="1">Cell inner membrane</location>
        <topology evidence="1">Single-pass membrane protein</topology>
        <orientation evidence="1">Periplasmic side</orientation>
    </subcellularLocation>
</comment>
<reference evidence="11 12" key="1">
    <citation type="submission" date="2018-07" db="EMBL/GenBank/DDBJ databases">
        <title>Whole genome Sequencing of Pseudoxanthomonas gei KCTC 32298 (T).</title>
        <authorList>
            <person name="Kumar S."/>
            <person name="Bansal K."/>
            <person name="Kaur A."/>
            <person name="Patil P."/>
            <person name="Sharma S."/>
            <person name="Patil P.B."/>
        </authorList>
    </citation>
    <scope>NUCLEOTIDE SEQUENCE [LARGE SCALE GENOMIC DNA]</scope>
    <source>
        <strain evidence="11 12">KCTC 32298</strain>
    </source>
</reference>
<evidence type="ECO:0000313" key="11">
    <source>
        <dbReference type="EMBL" id="NDK37500.1"/>
    </source>
</evidence>
<dbReference type="EMBL" id="QOVG01000001">
    <property type="protein sequence ID" value="NDK37500.1"/>
    <property type="molecule type" value="Genomic_DNA"/>
</dbReference>
<keyword evidence="4" id="KW-1003">Cell membrane</keyword>
<dbReference type="PROSITE" id="PS51257">
    <property type="entry name" value="PROKAR_LIPOPROTEIN"/>
    <property type="match status" value="1"/>
</dbReference>